<dbReference type="InParanoid" id="E4ZTH8"/>
<accession>E4ZTH8</accession>
<dbReference type="HOGENOM" id="CLU_3125345_0_0_1"/>
<proteinExistence type="predicted"/>
<evidence type="ECO:0000313" key="1">
    <source>
        <dbReference type="EMBL" id="CBX94834.1"/>
    </source>
</evidence>
<organism evidence="2">
    <name type="scientific">Leptosphaeria maculans (strain JN3 / isolate v23.1.3 / race Av1-4-5-6-7-8)</name>
    <name type="common">Blackleg fungus</name>
    <name type="synonym">Phoma lingam</name>
    <dbReference type="NCBI Taxonomy" id="985895"/>
    <lineage>
        <taxon>Eukaryota</taxon>
        <taxon>Fungi</taxon>
        <taxon>Dikarya</taxon>
        <taxon>Ascomycota</taxon>
        <taxon>Pezizomycotina</taxon>
        <taxon>Dothideomycetes</taxon>
        <taxon>Pleosporomycetidae</taxon>
        <taxon>Pleosporales</taxon>
        <taxon>Pleosporineae</taxon>
        <taxon>Leptosphaeriaceae</taxon>
        <taxon>Plenodomus</taxon>
        <taxon>Plenodomus lingam/Leptosphaeria maculans species complex</taxon>
    </lineage>
</organism>
<dbReference type="AlphaFoldDB" id="E4ZTH8"/>
<dbReference type="VEuPathDB" id="FungiDB:LEMA_uP118370.1"/>
<dbReference type="Proteomes" id="UP000002668">
    <property type="component" value="Genome"/>
</dbReference>
<keyword evidence="2" id="KW-1185">Reference proteome</keyword>
<protein>
    <submittedName>
        <fullName evidence="1">Predicted protein</fullName>
    </submittedName>
</protein>
<evidence type="ECO:0000313" key="2">
    <source>
        <dbReference type="Proteomes" id="UP000002668"/>
    </source>
</evidence>
<sequence>MYVVDLRPPVTPQKQVQARALPTEVVPFGSLCCGQDKTSLSQPSSDRLRV</sequence>
<dbReference type="EMBL" id="FP929125">
    <property type="protein sequence ID" value="CBX94834.1"/>
    <property type="molecule type" value="Genomic_DNA"/>
</dbReference>
<reference evidence="2" key="1">
    <citation type="journal article" date="2011" name="Nat. Commun.">
        <title>Effector diversification within compartments of the Leptosphaeria maculans genome affected by Repeat-Induced Point mutations.</title>
        <authorList>
            <person name="Rouxel T."/>
            <person name="Grandaubert J."/>
            <person name="Hane J.K."/>
            <person name="Hoede C."/>
            <person name="van de Wouw A.P."/>
            <person name="Couloux A."/>
            <person name="Dominguez V."/>
            <person name="Anthouard V."/>
            <person name="Bally P."/>
            <person name="Bourras S."/>
            <person name="Cozijnsen A.J."/>
            <person name="Ciuffetti L.M."/>
            <person name="Degrave A."/>
            <person name="Dilmaghani A."/>
            <person name="Duret L."/>
            <person name="Fudal I."/>
            <person name="Goodwin S.B."/>
            <person name="Gout L."/>
            <person name="Glaser N."/>
            <person name="Linglin J."/>
            <person name="Kema G.H.J."/>
            <person name="Lapalu N."/>
            <person name="Lawrence C.B."/>
            <person name="May K."/>
            <person name="Meyer M."/>
            <person name="Ollivier B."/>
            <person name="Poulain J."/>
            <person name="Schoch C.L."/>
            <person name="Simon A."/>
            <person name="Spatafora J.W."/>
            <person name="Stachowiak A."/>
            <person name="Turgeon B.G."/>
            <person name="Tyler B.M."/>
            <person name="Vincent D."/>
            <person name="Weissenbach J."/>
            <person name="Amselem J."/>
            <person name="Quesneville H."/>
            <person name="Oliver R.P."/>
            <person name="Wincker P."/>
            <person name="Balesdent M.-H."/>
            <person name="Howlett B.J."/>
        </authorList>
    </citation>
    <scope>NUCLEOTIDE SEQUENCE [LARGE SCALE GENOMIC DNA]</scope>
    <source>
        <strain evidence="2">JN3 / isolate v23.1.3 / race Av1-4-5-6-7-8</strain>
    </source>
</reference>
<gene>
    <name evidence="1" type="ORF">LEMA_uP118370.1</name>
</gene>
<name>E4ZTH8_LEPMJ</name>